<dbReference type="AlphaFoldDB" id="A0A511QB21"/>
<organism evidence="1 2">
    <name type="scientific">Vibrio sagamiensis NBRC 104589</name>
    <dbReference type="NCBI Taxonomy" id="1219064"/>
    <lineage>
        <taxon>Bacteria</taxon>
        <taxon>Pseudomonadati</taxon>
        <taxon>Pseudomonadota</taxon>
        <taxon>Gammaproteobacteria</taxon>
        <taxon>Vibrionales</taxon>
        <taxon>Vibrionaceae</taxon>
        <taxon>Vibrio</taxon>
    </lineage>
</organism>
<dbReference type="EMBL" id="BJXJ01000004">
    <property type="protein sequence ID" value="GEM74483.1"/>
    <property type="molecule type" value="Genomic_DNA"/>
</dbReference>
<name>A0A511QB21_9VIBR</name>
<proteinExistence type="predicted"/>
<protein>
    <submittedName>
        <fullName evidence="1">Uncharacterized protein</fullName>
    </submittedName>
</protein>
<sequence>MMKMMKLRYQAGEYSMWVEVVVSIFVAEHLMKEYQSYGWVAETIEL</sequence>
<evidence type="ECO:0000313" key="1">
    <source>
        <dbReference type="EMBL" id="GEM74483.1"/>
    </source>
</evidence>
<keyword evidence="2" id="KW-1185">Reference proteome</keyword>
<gene>
    <name evidence="1" type="ORF">VSA01S_05950</name>
</gene>
<dbReference type="RefSeq" id="WP_158000762.1">
    <property type="nucleotide sequence ID" value="NZ_BAOJ01000031.1"/>
</dbReference>
<reference evidence="1 2" key="1">
    <citation type="submission" date="2019-07" db="EMBL/GenBank/DDBJ databases">
        <title>Whole genome shotgun sequence of Vibrio sagamiensis NBRC 104589.</title>
        <authorList>
            <person name="Hosoyama A."/>
            <person name="Uohara A."/>
            <person name="Ohji S."/>
            <person name="Ichikawa N."/>
        </authorList>
    </citation>
    <scope>NUCLEOTIDE SEQUENCE [LARGE SCALE GENOMIC DNA]</scope>
    <source>
        <strain evidence="1 2">NBRC 104589</strain>
    </source>
</reference>
<comment type="caution">
    <text evidence="1">The sequence shown here is derived from an EMBL/GenBank/DDBJ whole genome shotgun (WGS) entry which is preliminary data.</text>
</comment>
<evidence type="ECO:0000313" key="2">
    <source>
        <dbReference type="Proteomes" id="UP000321922"/>
    </source>
</evidence>
<dbReference type="Proteomes" id="UP000321922">
    <property type="component" value="Unassembled WGS sequence"/>
</dbReference>
<accession>A0A511QB21</accession>